<sequence>MAHYAGGRNIFSNVDTDIPPPGTYDVVSPENTYKKYGFLSHGERFRAGREDSDRPASSLAAAASRAEDGRLRREVERSQLAVQQQQQLAARDQRQADERLRQAEQRIRDLQRERADHRAQIVKLKNDLRLKDRPAAAAAAAPGEAAALPTVGVRGEAVQRARAEAAEQLGARTAAALDAAKQAADAARQRARQLEQRVRRLERDKELLAADARQAADSAYPRRLAEAERLLRARDEAALEEARKAAVALQEARDQAARYAAELGEATVHATQLERELQGERDAQRHDAGRARERQTRAERELLAAQARLAELERQHGQRAGEAGRMLRAAQLANEEMRGEVARLEAEREATRARLHGEIDVLKAEYAAIKRDLGARVASADGQQARRLADAQRRAELAAAELLDAQAQASELRGALVRAERAAADAQAELQADLRAAAEDFQALQAQTAEQAAAAERAALEAAAHVQALEQRWADERRDLLAKLDGAHKDGFRLRDALDALQRQAAQQQADAAADVRRARADADEARAALDEARGLADDAARERERAFVQDLADARAAHEEELGAVAERVEALAAQAGDAQREAQAAWRAREADVRARDERLDELADEIDALVVALEAQRRVDADAEAVEHWARLLRQMQARRAQDQDAWRGERDALVERVRRLEAREALHAVAREWLEQMLGVKEDARVHMVREARSLYAELQEQAEAAVDSLDAEAELARDIERLLLTDEGHDDGADGGAVEAARAVDSLSVDVRRAYIEQAVLSLDACAQGARARERAREMGYMRVHAELVEAAELVAEDVRLRAEDACAIRDAHIEELQRQVDEMAEQLAEQQQQPPSASSEAVDSAAFAAQVERQRLLLEQCEAEMSRQTDQVRSLRGQLAECEAERALAAEHAQFQITWLKEHHALAYRDLDLVLSSSGGGHTNMKQRIRYVEALKTQLLAVKKDRDEALREMERLRHALRTARGELEAYREVRDADAGGPVGVARLYRAQRPAKGRQQAAGAEG</sequence>
<evidence type="ECO:0000256" key="2">
    <source>
        <dbReference type="SAM" id="MobiDB-lite"/>
    </source>
</evidence>
<organism evidence="3 4">
    <name type="scientific">Coemansia erecta</name>
    <dbReference type="NCBI Taxonomy" id="147472"/>
    <lineage>
        <taxon>Eukaryota</taxon>
        <taxon>Fungi</taxon>
        <taxon>Fungi incertae sedis</taxon>
        <taxon>Zoopagomycota</taxon>
        <taxon>Kickxellomycotina</taxon>
        <taxon>Kickxellomycetes</taxon>
        <taxon>Kickxellales</taxon>
        <taxon>Kickxellaceae</taxon>
        <taxon>Coemansia</taxon>
    </lineage>
</organism>
<feature type="region of interest" description="Disordered" evidence="2">
    <location>
        <begin position="1"/>
        <end position="22"/>
    </location>
</feature>
<dbReference type="OrthoDB" id="419631at2759"/>
<keyword evidence="4" id="KW-1185">Reference proteome</keyword>
<accession>A0A9W7XVA4</accession>
<keyword evidence="1" id="KW-0175">Coiled coil</keyword>
<gene>
    <name evidence="3" type="ORF">LPJ53_003947</name>
</gene>
<feature type="coiled-coil region" evidence="1">
    <location>
        <begin position="86"/>
        <end position="127"/>
    </location>
</feature>
<name>A0A9W7XVA4_9FUNG</name>
<evidence type="ECO:0000313" key="4">
    <source>
        <dbReference type="Proteomes" id="UP001149813"/>
    </source>
</evidence>
<feature type="coiled-coil region" evidence="1">
    <location>
        <begin position="693"/>
        <end position="724"/>
    </location>
</feature>
<dbReference type="Proteomes" id="UP001149813">
    <property type="component" value="Unassembled WGS sequence"/>
</dbReference>
<feature type="coiled-coil region" evidence="1">
    <location>
        <begin position="177"/>
        <end position="262"/>
    </location>
</feature>
<protein>
    <recommendedName>
        <fullName evidence="5">Hyaluronan-mediated motility receptor C-terminal domain-containing protein</fullName>
    </recommendedName>
</protein>
<dbReference type="EMBL" id="JANBOJ010000164">
    <property type="protein sequence ID" value="KAJ1721544.1"/>
    <property type="molecule type" value="Genomic_DNA"/>
</dbReference>
<dbReference type="AlphaFoldDB" id="A0A9W7XVA4"/>
<feature type="coiled-coil region" evidence="1">
    <location>
        <begin position="819"/>
        <end position="891"/>
    </location>
</feature>
<evidence type="ECO:0000313" key="3">
    <source>
        <dbReference type="EMBL" id="KAJ1721544.1"/>
    </source>
</evidence>
<reference evidence="3" key="1">
    <citation type="submission" date="2022-07" db="EMBL/GenBank/DDBJ databases">
        <title>Phylogenomic reconstructions and comparative analyses of Kickxellomycotina fungi.</title>
        <authorList>
            <person name="Reynolds N.K."/>
            <person name="Stajich J.E."/>
            <person name="Barry K."/>
            <person name="Grigoriev I.V."/>
            <person name="Crous P."/>
            <person name="Smith M.E."/>
        </authorList>
    </citation>
    <scope>NUCLEOTIDE SEQUENCE</scope>
    <source>
        <strain evidence="3">NBRC 32514</strain>
    </source>
</reference>
<comment type="caution">
    <text evidence="3">The sequence shown here is derived from an EMBL/GenBank/DDBJ whole genome shotgun (WGS) entry which is preliminary data.</text>
</comment>
<feature type="coiled-coil region" evidence="1">
    <location>
        <begin position="938"/>
        <end position="979"/>
    </location>
</feature>
<feature type="coiled-coil region" evidence="1">
    <location>
        <begin position="295"/>
        <end position="472"/>
    </location>
</feature>
<evidence type="ECO:0008006" key="5">
    <source>
        <dbReference type="Google" id="ProtNLM"/>
    </source>
</evidence>
<feature type="region of interest" description="Disordered" evidence="2">
    <location>
        <begin position="275"/>
        <end position="295"/>
    </location>
</feature>
<evidence type="ECO:0000256" key="1">
    <source>
        <dbReference type="SAM" id="Coils"/>
    </source>
</evidence>
<proteinExistence type="predicted"/>
<feature type="coiled-coil region" evidence="1">
    <location>
        <begin position="516"/>
        <end position="576"/>
    </location>
</feature>